<keyword evidence="12" id="KW-1185">Reference proteome</keyword>
<protein>
    <recommendedName>
        <fullName evidence="3">Biofilm operon icaADBC HTH-type negative transcriptional regulator IcaR</fullName>
    </recommendedName>
    <alternativeName>
        <fullName evidence="8">Intercellular adhesion protein R</fullName>
    </alternativeName>
</protein>
<sequence length="203" mass="23705">MGRKSLKSVRQKEIIEAFYNVSKIESLENTSIAKVAKAMDVNTSLILHYFNSKEDMIFGLINYILERYKSIYVIEENGNVEIKLRNTIDNLFSKDWNNLVDDGVFYSSYALIFQDEKIKKAFKELHDSLRFYLAEVLKEANDQNVINIENPKKTAELIFVLVEGTYYYLSLFDSTDKEYHENLATYKDMALKLLNFKTELATL</sequence>
<dbReference type="RefSeq" id="WP_187483653.1">
    <property type="nucleotide sequence ID" value="NZ_CP060695.1"/>
</dbReference>
<comment type="subunit">
    <text evidence="2">Homodimer.</text>
</comment>
<dbReference type="InterPro" id="IPR036271">
    <property type="entry name" value="Tet_transcr_reg_TetR-rel_C_sf"/>
</dbReference>
<name>A0A7G9LDS9_9FLAO</name>
<evidence type="ECO:0000256" key="2">
    <source>
        <dbReference type="ARBA" id="ARBA00011738"/>
    </source>
</evidence>
<dbReference type="AlphaFoldDB" id="A0A7G9LDS9"/>
<dbReference type="InterPro" id="IPR001647">
    <property type="entry name" value="HTH_TetR"/>
</dbReference>
<evidence type="ECO:0000259" key="10">
    <source>
        <dbReference type="PROSITE" id="PS50977"/>
    </source>
</evidence>
<dbReference type="GO" id="GO:0003677">
    <property type="term" value="F:DNA binding"/>
    <property type="evidence" value="ECO:0007669"/>
    <property type="project" value="UniProtKB-UniRule"/>
</dbReference>
<keyword evidence="7" id="KW-0804">Transcription</keyword>
<evidence type="ECO:0000256" key="3">
    <source>
        <dbReference type="ARBA" id="ARBA00014341"/>
    </source>
</evidence>
<gene>
    <name evidence="11" type="ORF">H9W90_06580</name>
</gene>
<dbReference type="KEGG" id="ppec:H9W90_06580"/>
<evidence type="ECO:0000313" key="12">
    <source>
        <dbReference type="Proteomes" id="UP000515808"/>
    </source>
</evidence>
<evidence type="ECO:0000256" key="5">
    <source>
        <dbReference type="ARBA" id="ARBA00023015"/>
    </source>
</evidence>
<dbReference type="Pfam" id="PF18665">
    <property type="entry name" value="TetR_C_37"/>
    <property type="match status" value="1"/>
</dbReference>
<feature type="domain" description="HTH tetR-type" evidence="10">
    <location>
        <begin position="8"/>
        <end position="68"/>
    </location>
</feature>
<dbReference type="Proteomes" id="UP000515808">
    <property type="component" value="Chromosome"/>
</dbReference>
<evidence type="ECO:0000256" key="4">
    <source>
        <dbReference type="ARBA" id="ARBA00022491"/>
    </source>
</evidence>
<dbReference type="InterPro" id="IPR041646">
    <property type="entry name" value="IcaR_C"/>
</dbReference>
<dbReference type="PANTHER" id="PTHR43479">
    <property type="entry name" value="ACREF/ENVCD OPERON REPRESSOR-RELATED"/>
    <property type="match status" value="1"/>
</dbReference>
<dbReference type="SUPFAM" id="SSF48498">
    <property type="entry name" value="Tetracyclin repressor-like, C-terminal domain"/>
    <property type="match status" value="1"/>
</dbReference>
<evidence type="ECO:0000256" key="8">
    <source>
        <dbReference type="ARBA" id="ARBA00030200"/>
    </source>
</evidence>
<dbReference type="SUPFAM" id="SSF46689">
    <property type="entry name" value="Homeodomain-like"/>
    <property type="match status" value="1"/>
</dbReference>
<organism evidence="11 12">
    <name type="scientific">Polaribacter pectinis</name>
    <dbReference type="NCBI Taxonomy" id="2738844"/>
    <lineage>
        <taxon>Bacteria</taxon>
        <taxon>Pseudomonadati</taxon>
        <taxon>Bacteroidota</taxon>
        <taxon>Flavobacteriia</taxon>
        <taxon>Flavobacteriales</taxon>
        <taxon>Flavobacteriaceae</taxon>
    </lineage>
</organism>
<dbReference type="PROSITE" id="PS50977">
    <property type="entry name" value="HTH_TETR_2"/>
    <property type="match status" value="1"/>
</dbReference>
<proteinExistence type="predicted"/>
<keyword evidence="6 9" id="KW-0238">DNA-binding</keyword>
<evidence type="ECO:0000313" key="11">
    <source>
        <dbReference type="EMBL" id="QNM86778.1"/>
    </source>
</evidence>
<accession>A0A7G9LDS9</accession>
<keyword evidence="5" id="KW-0805">Transcription regulation</keyword>
<evidence type="ECO:0000256" key="6">
    <source>
        <dbReference type="ARBA" id="ARBA00023125"/>
    </source>
</evidence>
<evidence type="ECO:0000256" key="1">
    <source>
        <dbReference type="ARBA" id="ARBA00002291"/>
    </source>
</evidence>
<feature type="DNA-binding region" description="H-T-H motif" evidence="9">
    <location>
        <begin position="31"/>
        <end position="50"/>
    </location>
</feature>
<dbReference type="InterPro" id="IPR050624">
    <property type="entry name" value="HTH-type_Tx_Regulator"/>
</dbReference>
<evidence type="ECO:0000256" key="9">
    <source>
        <dbReference type="PROSITE-ProRule" id="PRU00335"/>
    </source>
</evidence>
<dbReference type="PANTHER" id="PTHR43479:SF11">
    <property type="entry name" value="ACREF_ENVCD OPERON REPRESSOR-RELATED"/>
    <property type="match status" value="1"/>
</dbReference>
<evidence type="ECO:0000256" key="7">
    <source>
        <dbReference type="ARBA" id="ARBA00023163"/>
    </source>
</evidence>
<comment type="function">
    <text evidence="1">Represses transcription of the icaADBC operon necessary for biofilm production.</text>
</comment>
<keyword evidence="4" id="KW-0678">Repressor</keyword>
<dbReference type="Gene3D" id="1.10.357.10">
    <property type="entry name" value="Tetracycline Repressor, domain 2"/>
    <property type="match status" value="1"/>
</dbReference>
<reference evidence="11 12" key="1">
    <citation type="submission" date="2020-08" db="EMBL/GenBank/DDBJ databases">
        <title>Polaribacter sp. L12M9 isolated from gut of the Korean scallop.</title>
        <authorList>
            <person name="Jeong Y.S."/>
        </authorList>
    </citation>
    <scope>NUCLEOTIDE SEQUENCE [LARGE SCALE GENOMIC DNA]</scope>
    <source>
        <strain evidence="11 12">L12M9</strain>
    </source>
</reference>
<dbReference type="InterPro" id="IPR009057">
    <property type="entry name" value="Homeodomain-like_sf"/>
</dbReference>
<dbReference type="EMBL" id="CP060695">
    <property type="protein sequence ID" value="QNM86778.1"/>
    <property type="molecule type" value="Genomic_DNA"/>
</dbReference>
<dbReference type="Pfam" id="PF00440">
    <property type="entry name" value="TetR_N"/>
    <property type="match status" value="1"/>
</dbReference>